<proteinExistence type="predicted"/>
<evidence type="ECO:0000313" key="1">
    <source>
        <dbReference type="EMBL" id="MFC3570431.1"/>
    </source>
</evidence>
<sequence>MALDDQRKLKKGPRMWTRVPTTVDGKAISGDWTITLNDRPVGRISHDSQGPGVGAWTWMMLDRGDAGGRAWTEEAALSAIKETVGNSSAEVA</sequence>
<comment type="caution">
    <text evidence="1">The sequence shown here is derived from an EMBL/GenBank/DDBJ whole genome shotgun (WGS) entry which is preliminary data.</text>
</comment>
<accession>A0ABV7S2H8</accession>
<dbReference type="RefSeq" id="WP_289893070.1">
    <property type="nucleotide sequence ID" value="NZ_JBHRXE010000037.1"/>
</dbReference>
<name>A0ABV7S2H8_9RHOB</name>
<gene>
    <name evidence="1" type="ORF">ACFOMP_13295</name>
</gene>
<organism evidence="1 2">
    <name type="scientific">Paracoccus simplex</name>
    <dbReference type="NCBI Taxonomy" id="2086346"/>
    <lineage>
        <taxon>Bacteria</taxon>
        <taxon>Pseudomonadati</taxon>
        <taxon>Pseudomonadota</taxon>
        <taxon>Alphaproteobacteria</taxon>
        <taxon>Rhodobacterales</taxon>
        <taxon>Paracoccaceae</taxon>
        <taxon>Paracoccus</taxon>
    </lineage>
</organism>
<dbReference type="Proteomes" id="UP001595596">
    <property type="component" value="Unassembled WGS sequence"/>
</dbReference>
<keyword evidence="2" id="KW-1185">Reference proteome</keyword>
<evidence type="ECO:0000313" key="2">
    <source>
        <dbReference type="Proteomes" id="UP001595596"/>
    </source>
</evidence>
<dbReference type="EMBL" id="JBHRXE010000037">
    <property type="protein sequence ID" value="MFC3570431.1"/>
    <property type="molecule type" value="Genomic_DNA"/>
</dbReference>
<protein>
    <submittedName>
        <fullName evidence="1">Uncharacterized protein</fullName>
    </submittedName>
</protein>
<reference evidence="2" key="1">
    <citation type="journal article" date="2019" name="Int. J. Syst. Evol. Microbiol.">
        <title>The Global Catalogue of Microorganisms (GCM) 10K type strain sequencing project: providing services to taxonomists for standard genome sequencing and annotation.</title>
        <authorList>
            <consortium name="The Broad Institute Genomics Platform"/>
            <consortium name="The Broad Institute Genome Sequencing Center for Infectious Disease"/>
            <person name="Wu L."/>
            <person name="Ma J."/>
        </authorList>
    </citation>
    <scope>NUCLEOTIDE SEQUENCE [LARGE SCALE GENOMIC DNA]</scope>
    <source>
        <strain evidence="2">VKM B-3226</strain>
    </source>
</reference>